<keyword evidence="2" id="KW-1185">Reference proteome</keyword>
<name>A0A397HRF4_9GLOM</name>
<sequence length="107" mass="12490">MTHFEANKVKPTLVLASTREELQVITDNWKNQKATAIEYSWITLPNIIIGLKQRCERLIIWEKSKNITTNNKRSNKSKFISNNSLAVIEQEVVFDDIPTYPYKKSYT</sequence>
<gene>
    <name evidence="1" type="ORF">Glove_322g12</name>
</gene>
<protein>
    <submittedName>
        <fullName evidence="1">Uncharacterized protein</fullName>
    </submittedName>
</protein>
<accession>A0A397HRF4</accession>
<dbReference type="Proteomes" id="UP000266861">
    <property type="component" value="Unassembled WGS sequence"/>
</dbReference>
<proteinExistence type="predicted"/>
<comment type="caution">
    <text evidence="1">The sequence shown here is derived from an EMBL/GenBank/DDBJ whole genome shotgun (WGS) entry which is preliminary data.</text>
</comment>
<dbReference type="AlphaFoldDB" id="A0A397HRF4"/>
<evidence type="ECO:0000313" key="1">
    <source>
        <dbReference type="EMBL" id="RHZ64548.1"/>
    </source>
</evidence>
<reference evidence="1 2" key="1">
    <citation type="submission" date="2018-08" db="EMBL/GenBank/DDBJ databases">
        <title>Genome and evolution of the arbuscular mycorrhizal fungus Diversispora epigaea (formerly Glomus versiforme) and its bacterial endosymbionts.</title>
        <authorList>
            <person name="Sun X."/>
            <person name="Fei Z."/>
            <person name="Harrison M."/>
        </authorList>
    </citation>
    <scope>NUCLEOTIDE SEQUENCE [LARGE SCALE GENOMIC DNA]</scope>
    <source>
        <strain evidence="1 2">IT104</strain>
    </source>
</reference>
<evidence type="ECO:0000313" key="2">
    <source>
        <dbReference type="Proteomes" id="UP000266861"/>
    </source>
</evidence>
<dbReference type="EMBL" id="PQFF01000294">
    <property type="protein sequence ID" value="RHZ64548.1"/>
    <property type="molecule type" value="Genomic_DNA"/>
</dbReference>
<organism evidence="1 2">
    <name type="scientific">Diversispora epigaea</name>
    <dbReference type="NCBI Taxonomy" id="1348612"/>
    <lineage>
        <taxon>Eukaryota</taxon>
        <taxon>Fungi</taxon>
        <taxon>Fungi incertae sedis</taxon>
        <taxon>Mucoromycota</taxon>
        <taxon>Glomeromycotina</taxon>
        <taxon>Glomeromycetes</taxon>
        <taxon>Diversisporales</taxon>
        <taxon>Diversisporaceae</taxon>
        <taxon>Diversispora</taxon>
    </lineage>
</organism>